<dbReference type="STRING" id="35722.A0A0B7N6P6"/>
<organism evidence="1 2">
    <name type="scientific">Parasitella parasitica</name>
    <dbReference type="NCBI Taxonomy" id="35722"/>
    <lineage>
        <taxon>Eukaryota</taxon>
        <taxon>Fungi</taxon>
        <taxon>Fungi incertae sedis</taxon>
        <taxon>Mucoromycota</taxon>
        <taxon>Mucoromycotina</taxon>
        <taxon>Mucoromycetes</taxon>
        <taxon>Mucorales</taxon>
        <taxon>Mucorineae</taxon>
        <taxon>Mucoraceae</taxon>
        <taxon>Parasitella</taxon>
    </lineage>
</organism>
<reference evidence="1 2" key="1">
    <citation type="submission" date="2014-09" db="EMBL/GenBank/DDBJ databases">
        <authorList>
            <person name="Ellenberger Sabrina"/>
        </authorList>
    </citation>
    <scope>NUCLEOTIDE SEQUENCE [LARGE SCALE GENOMIC DNA]</scope>
    <source>
        <strain evidence="1 2">CBS 412.66</strain>
    </source>
</reference>
<dbReference type="AlphaFoldDB" id="A0A0B7N6P6"/>
<dbReference type="EMBL" id="LN730905">
    <property type="protein sequence ID" value="CEP14013.1"/>
    <property type="molecule type" value="Genomic_DNA"/>
</dbReference>
<proteinExistence type="predicted"/>
<dbReference type="OrthoDB" id="2267363at2759"/>
<dbReference type="Proteomes" id="UP000054107">
    <property type="component" value="Unassembled WGS sequence"/>
</dbReference>
<evidence type="ECO:0000313" key="1">
    <source>
        <dbReference type="EMBL" id="CEP14013.1"/>
    </source>
</evidence>
<dbReference type="SUPFAM" id="SSF81383">
    <property type="entry name" value="F-box domain"/>
    <property type="match status" value="1"/>
</dbReference>
<name>A0A0B7N6P6_9FUNG</name>
<evidence type="ECO:0008006" key="3">
    <source>
        <dbReference type="Google" id="ProtNLM"/>
    </source>
</evidence>
<gene>
    <name evidence="1" type="primary">PARPA_08169.1 scaffold 32258</name>
</gene>
<sequence>MFAAEILFEIFSHLSEKEVYQLRILSQFWKAQCEYHLFHLLKSRSENGQKEVLLVKLGKDEAKLEPAIYDCQHQTMTFQPSLSKPISGNQLQVVFSEWRQPALKYMRHLSLQDRALVMFHTMYNASLEHVYALPHRRKKHSHQYISDRGLIVKFLFVEDHTIVIDSITVNFSWLLGGFIIDNSVSPLPLFPERYQALRNMLLEEEGLTQYDEYTDSVTDYILNGTNTLVVQIHSKRLLLWKKLEALGLNPRLVYKYSSAKNWLLKDRPVEEVDQVVQVIQNSEIGWSTEMVTIN</sequence>
<keyword evidence="2" id="KW-1185">Reference proteome</keyword>
<evidence type="ECO:0000313" key="2">
    <source>
        <dbReference type="Proteomes" id="UP000054107"/>
    </source>
</evidence>
<protein>
    <recommendedName>
        <fullName evidence="3">F-box domain-containing protein</fullName>
    </recommendedName>
</protein>
<accession>A0A0B7N6P6</accession>
<dbReference type="InterPro" id="IPR036047">
    <property type="entry name" value="F-box-like_dom_sf"/>
</dbReference>